<evidence type="ECO:0000256" key="1">
    <source>
        <dbReference type="ARBA" id="ARBA00001933"/>
    </source>
</evidence>
<dbReference type="InterPro" id="IPR015421">
    <property type="entry name" value="PyrdxlP-dep_Trfase_major"/>
</dbReference>
<evidence type="ECO:0000313" key="7">
    <source>
        <dbReference type="EMBL" id="KDO30900.1"/>
    </source>
</evidence>
<organism evidence="7 8">
    <name type="scientific">Saprolegnia parasitica (strain CBS 223.65)</name>
    <dbReference type="NCBI Taxonomy" id="695850"/>
    <lineage>
        <taxon>Eukaryota</taxon>
        <taxon>Sar</taxon>
        <taxon>Stramenopiles</taxon>
        <taxon>Oomycota</taxon>
        <taxon>Saprolegniomycetes</taxon>
        <taxon>Saprolegniales</taxon>
        <taxon>Saprolegniaceae</taxon>
        <taxon>Saprolegnia</taxon>
    </lineage>
</organism>
<comment type="cofactor">
    <cofactor evidence="1">
        <name>pyridoxal 5'-phosphate</name>
        <dbReference type="ChEBI" id="CHEBI:597326"/>
    </cofactor>
</comment>
<dbReference type="SUPFAM" id="SSF53383">
    <property type="entry name" value="PLP-dependent transferases"/>
    <property type="match status" value="1"/>
</dbReference>
<feature type="domain" description="Aromatic amino acid beta-eliminating lyase/threonine aldolase" evidence="6">
    <location>
        <begin position="9"/>
        <end position="292"/>
    </location>
</feature>
<keyword evidence="4" id="KW-0456">Lyase</keyword>
<dbReference type="RefSeq" id="XP_012198593.1">
    <property type="nucleotide sequence ID" value="XM_012343203.1"/>
</dbReference>
<evidence type="ECO:0000256" key="4">
    <source>
        <dbReference type="ARBA" id="ARBA00023239"/>
    </source>
</evidence>
<protein>
    <recommendedName>
        <fullName evidence="6">Aromatic amino acid beta-eliminating lyase/threonine aldolase domain-containing protein</fullName>
    </recommendedName>
</protein>
<dbReference type="FunFam" id="3.40.640.10:FF:000030">
    <property type="entry name" value="Low-specificity L-threonine aldolase"/>
    <property type="match status" value="1"/>
</dbReference>
<dbReference type="GO" id="GO:0006545">
    <property type="term" value="P:glycine biosynthetic process"/>
    <property type="evidence" value="ECO:0007669"/>
    <property type="project" value="TreeGrafter"/>
</dbReference>
<evidence type="ECO:0000259" key="6">
    <source>
        <dbReference type="Pfam" id="PF01212"/>
    </source>
</evidence>
<dbReference type="GO" id="GO:0006567">
    <property type="term" value="P:L-threonine catabolic process"/>
    <property type="evidence" value="ECO:0007669"/>
    <property type="project" value="TreeGrafter"/>
</dbReference>
<keyword evidence="8" id="KW-1185">Reference proteome</keyword>
<dbReference type="Gene3D" id="3.40.640.10">
    <property type="entry name" value="Type I PLP-dependent aspartate aminotransferase-like (Major domain)"/>
    <property type="match status" value="1"/>
</dbReference>
<evidence type="ECO:0000313" key="8">
    <source>
        <dbReference type="Proteomes" id="UP000030745"/>
    </source>
</evidence>
<sequence>MAAARRLINLVSDTVTQPCARMRQAMANAIVGDDVHGTDPTVLKLQEAAADLLGKPRALFVPSGTMSNLIAVGAHCQRGDEVILGKKSHIFTYEGAGVSAYLGVGMNTVPTQANGNLLAADIESAIRDDDPHYPRTSLVAVENTHNTCGGRVIPTESIGAIAAVCARHNLKLHMDGARLANASVALQSPLRDLVASVDSISLCLSKGLGAPVGSILAGDDELMRKAMRLRKSLGGGMRQSGVLAAAGLVALEHNIERLAVDHANAKVLAQGLANIPGIIVDVANVETNMVYFTLDAQAMTNDLFLGRMQALGVLLGGGYGQAHNQIRAVTHLDVTADDVHAVLQAANTVLSTQA</sequence>
<gene>
    <name evidence="7" type="ORF">SPRG_04803</name>
</gene>
<evidence type="ECO:0000256" key="3">
    <source>
        <dbReference type="ARBA" id="ARBA00022898"/>
    </source>
</evidence>
<dbReference type="InterPro" id="IPR001597">
    <property type="entry name" value="ArAA_b-elim_lyase/Thr_aldolase"/>
</dbReference>
<dbReference type="PANTHER" id="PTHR48097:SF9">
    <property type="entry name" value="L-THREONINE ALDOLASE"/>
    <property type="match status" value="1"/>
</dbReference>
<feature type="modified residue" description="N6-(pyridoxal phosphate)lysine" evidence="5">
    <location>
        <position position="206"/>
    </location>
</feature>
<dbReference type="OrthoDB" id="10261951at2759"/>
<proteinExistence type="inferred from homology"/>
<name>A0A067CNT0_SAPPC</name>
<dbReference type="STRING" id="695850.A0A067CNT0"/>
<comment type="similarity">
    <text evidence="2">Belongs to the threonine aldolase family.</text>
</comment>
<dbReference type="InterPro" id="IPR015422">
    <property type="entry name" value="PyrdxlP-dep_Trfase_small"/>
</dbReference>
<dbReference type="NCBIfam" id="NF041359">
    <property type="entry name" value="GntG_guanitoxin"/>
    <property type="match status" value="1"/>
</dbReference>
<dbReference type="Pfam" id="PF01212">
    <property type="entry name" value="Beta_elim_lyase"/>
    <property type="match status" value="1"/>
</dbReference>
<evidence type="ECO:0000256" key="5">
    <source>
        <dbReference type="PIRSR" id="PIRSR017617-1"/>
    </source>
</evidence>
<reference evidence="7 8" key="1">
    <citation type="journal article" date="2013" name="PLoS Genet.">
        <title>Distinctive expansion of potential virulence genes in the genome of the oomycete fish pathogen Saprolegnia parasitica.</title>
        <authorList>
            <person name="Jiang R.H."/>
            <person name="de Bruijn I."/>
            <person name="Haas B.J."/>
            <person name="Belmonte R."/>
            <person name="Lobach L."/>
            <person name="Christie J."/>
            <person name="van den Ackerveken G."/>
            <person name="Bottin A."/>
            <person name="Bulone V."/>
            <person name="Diaz-Moreno S.M."/>
            <person name="Dumas B."/>
            <person name="Fan L."/>
            <person name="Gaulin E."/>
            <person name="Govers F."/>
            <person name="Grenville-Briggs L.J."/>
            <person name="Horner N.R."/>
            <person name="Levin J.Z."/>
            <person name="Mammella M."/>
            <person name="Meijer H.J."/>
            <person name="Morris P."/>
            <person name="Nusbaum C."/>
            <person name="Oome S."/>
            <person name="Phillips A.J."/>
            <person name="van Rooyen D."/>
            <person name="Rzeszutek E."/>
            <person name="Saraiva M."/>
            <person name="Secombes C.J."/>
            <person name="Seidl M.F."/>
            <person name="Snel B."/>
            <person name="Stassen J.H."/>
            <person name="Sykes S."/>
            <person name="Tripathy S."/>
            <person name="van den Berg H."/>
            <person name="Vega-Arreguin J.C."/>
            <person name="Wawra S."/>
            <person name="Young S.K."/>
            <person name="Zeng Q."/>
            <person name="Dieguez-Uribeondo J."/>
            <person name="Russ C."/>
            <person name="Tyler B.M."/>
            <person name="van West P."/>
        </authorList>
    </citation>
    <scope>NUCLEOTIDE SEQUENCE [LARGE SCALE GENOMIC DNA]</scope>
    <source>
        <strain evidence="7 8">CBS 223.65</strain>
    </source>
</reference>
<dbReference type="GO" id="GO:0008732">
    <property type="term" value="F:L-allo-threonine aldolase activity"/>
    <property type="evidence" value="ECO:0007669"/>
    <property type="project" value="TreeGrafter"/>
</dbReference>
<dbReference type="GO" id="GO:0005829">
    <property type="term" value="C:cytosol"/>
    <property type="evidence" value="ECO:0007669"/>
    <property type="project" value="TreeGrafter"/>
</dbReference>
<dbReference type="FunFam" id="3.90.1150.10:FF:000041">
    <property type="entry name" value="Low-specificity L-threonine aldolase"/>
    <property type="match status" value="1"/>
</dbReference>
<dbReference type="OMA" id="VQTNIVI"/>
<dbReference type="AlphaFoldDB" id="A0A067CNT0"/>
<dbReference type="GeneID" id="24127228"/>
<dbReference type="InterPro" id="IPR023603">
    <property type="entry name" value="Low_specificity_L-TA-like"/>
</dbReference>
<dbReference type="Proteomes" id="UP000030745">
    <property type="component" value="Unassembled WGS sequence"/>
</dbReference>
<evidence type="ECO:0000256" key="2">
    <source>
        <dbReference type="ARBA" id="ARBA00006966"/>
    </source>
</evidence>
<dbReference type="VEuPathDB" id="FungiDB:SPRG_04803"/>
<dbReference type="PANTHER" id="PTHR48097">
    <property type="entry name" value="L-THREONINE ALDOLASE-RELATED"/>
    <property type="match status" value="1"/>
</dbReference>
<dbReference type="NCBIfam" id="NF007825">
    <property type="entry name" value="PRK10534.1"/>
    <property type="match status" value="1"/>
</dbReference>
<dbReference type="KEGG" id="spar:SPRG_04803"/>
<dbReference type="PIRSF" id="PIRSF017617">
    <property type="entry name" value="Thr_aldolase"/>
    <property type="match status" value="1"/>
</dbReference>
<keyword evidence="3" id="KW-0663">Pyridoxal phosphate</keyword>
<accession>A0A067CNT0</accession>
<dbReference type="InterPro" id="IPR015424">
    <property type="entry name" value="PyrdxlP-dep_Trfase"/>
</dbReference>
<dbReference type="EMBL" id="KK583200">
    <property type="protein sequence ID" value="KDO30900.1"/>
    <property type="molecule type" value="Genomic_DNA"/>
</dbReference>
<dbReference type="Gene3D" id="3.90.1150.10">
    <property type="entry name" value="Aspartate Aminotransferase, domain 1"/>
    <property type="match status" value="1"/>
</dbReference>